<keyword evidence="4" id="KW-1185">Reference proteome</keyword>
<accession>A0A9J6B9L1</accession>
<sequence length="264" mass="30860">MRFILIISVIIFLSQSELQFVSSEALKCSFSTGSWQYAISMYYCEVHNNNIFISKSSVTVTSIEGKHIGDRSNKHVVGISFNTLPNVNYMPLHLNYFFTNLIAIQIYNSSLLEIHQSDLKVFPNLKYLYLCCNKLEIIEAELFKYNPQLQLIWLQKNRIYHIDPFVFTFLHQLQVLWLDGNNCSKSFGDVNNSGEVEKVVKRIEDEGCSNYRYTSFQIYEKIEKESKVTQEKVEKLTSIFMKIIDENNNVKVKLEEIDKKLKTK</sequence>
<dbReference type="AlphaFoldDB" id="A0A9J6B9L1"/>
<dbReference type="PANTHER" id="PTHR24373">
    <property type="entry name" value="SLIT RELATED LEUCINE-RICH REPEAT NEURONAL PROTEIN"/>
    <property type="match status" value="1"/>
</dbReference>
<dbReference type="InterPro" id="IPR001611">
    <property type="entry name" value="Leu-rich_rpt"/>
</dbReference>
<reference evidence="3" key="1">
    <citation type="submission" date="2021-03" db="EMBL/GenBank/DDBJ databases">
        <title>Chromosome level genome of the anhydrobiotic midge Polypedilum vanderplanki.</title>
        <authorList>
            <person name="Yoshida Y."/>
            <person name="Kikawada T."/>
            <person name="Gusev O."/>
        </authorList>
    </citation>
    <scope>NUCLEOTIDE SEQUENCE</scope>
    <source>
        <strain evidence="3">NIAS01</strain>
        <tissue evidence="3">Whole body or cell culture</tissue>
    </source>
</reference>
<keyword evidence="1 2" id="KW-0732">Signal</keyword>
<dbReference type="PANTHER" id="PTHR24373:SF275">
    <property type="entry name" value="TIR DOMAIN-CONTAINING PROTEIN"/>
    <property type="match status" value="1"/>
</dbReference>
<dbReference type="Proteomes" id="UP001107558">
    <property type="component" value="Chromosome 4"/>
</dbReference>
<comment type="caution">
    <text evidence="3">The sequence shown here is derived from an EMBL/GenBank/DDBJ whole genome shotgun (WGS) entry which is preliminary data.</text>
</comment>
<dbReference type="EMBL" id="JADBJN010000004">
    <property type="protein sequence ID" value="KAG5666351.1"/>
    <property type="molecule type" value="Genomic_DNA"/>
</dbReference>
<evidence type="ECO:0000256" key="1">
    <source>
        <dbReference type="ARBA" id="ARBA00022729"/>
    </source>
</evidence>
<dbReference type="Pfam" id="PF13855">
    <property type="entry name" value="LRR_8"/>
    <property type="match status" value="1"/>
</dbReference>
<feature type="chain" id="PRO_5039918269" evidence="2">
    <location>
        <begin position="17"/>
        <end position="264"/>
    </location>
</feature>
<dbReference type="InterPro" id="IPR032675">
    <property type="entry name" value="LRR_dom_sf"/>
</dbReference>
<evidence type="ECO:0000256" key="2">
    <source>
        <dbReference type="SAM" id="SignalP"/>
    </source>
</evidence>
<dbReference type="InterPro" id="IPR050328">
    <property type="entry name" value="Dev_Immune_Receptor"/>
</dbReference>
<evidence type="ECO:0000313" key="3">
    <source>
        <dbReference type="EMBL" id="KAG5666351.1"/>
    </source>
</evidence>
<organism evidence="3 4">
    <name type="scientific">Polypedilum vanderplanki</name>
    <name type="common">Sleeping chironomid midge</name>
    <dbReference type="NCBI Taxonomy" id="319348"/>
    <lineage>
        <taxon>Eukaryota</taxon>
        <taxon>Metazoa</taxon>
        <taxon>Ecdysozoa</taxon>
        <taxon>Arthropoda</taxon>
        <taxon>Hexapoda</taxon>
        <taxon>Insecta</taxon>
        <taxon>Pterygota</taxon>
        <taxon>Neoptera</taxon>
        <taxon>Endopterygota</taxon>
        <taxon>Diptera</taxon>
        <taxon>Nematocera</taxon>
        <taxon>Chironomoidea</taxon>
        <taxon>Chironomidae</taxon>
        <taxon>Chironominae</taxon>
        <taxon>Polypedilum</taxon>
        <taxon>Polypedilum</taxon>
    </lineage>
</organism>
<dbReference type="SUPFAM" id="SSF52058">
    <property type="entry name" value="L domain-like"/>
    <property type="match status" value="1"/>
</dbReference>
<evidence type="ECO:0000313" key="4">
    <source>
        <dbReference type="Proteomes" id="UP001107558"/>
    </source>
</evidence>
<feature type="signal peptide" evidence="2">
    <location>
        <begin position="1"/>
        <end position="16"/>
    </location>
</feature>
<name>A0A9J6B9L1_POLVA</name>
<proteinExistence type="predicted"/>
<protein>
    <submittedName>
        <fullName evidence="3">Uncharacterized protein</fullName>
    </submittedName>
</protein>
<gene>
    <name evidence="3" type="ORF">PVAND_014385</name>
</gene>
<dbReference type="Gene3D" id="3.80.10.10">
    <property type="entry name" value="Ribonuclease Inhibitor"/>
    <property type="match status" value="1"/>
</dbReference>
<dbReference type="OrthoDB" id="694479at2759"/>